<evidence type="ECO:0000313" key="3">
    <source>
        <dbReference type="EMBL" id="MDX3024753.1"/>
    </source>
</evidence>
<proteinExistence type="predicted"/>
<protein>
    <submittedName>
        <fullName evidence="2">Uncharacterized protein</fullName>
    </submittedName>
</protein>
<dbReference type="EMBL" id="JARAWC010000048">
    <property type="protein sequence ID" value="MDX2965959.1"/>
    <property type="molecule type" value="Genomic_DNA"/>
</dbReference>
<dbReference type="GeneID" id="69807703"/>
<feature type="region of interest" description="Disordered" evidence="1">
    <location>
        <begin position="57"/>
        <end position="77"/>
    </location>
</feature>
<name>A0AAP6EKD8_9ACTN</name>
<dbReference type="AlphaFoldDB" id="A0AAP6EKD8"/>
<evidence type="ECO:0000313" key="2">
    <source>
        <dbReference type="EMBL" id="MDX2965959.1"/>
    </source>
</evidence>
<feature type="compositionally biased region" description="Basic and acidic residues" evidence="1">
    <location>
        <begin position="66"/>
        <end position="77"/>
    </location>
</feature>
<dbReference type="EMBL" id="JARAWP010000038">
    <property type="protein sequence ID" value="MDX3024753.1"/>
    <property type="molecule type" value="Genomic_DNA"/>
</dbReference>
<evidence type="ECO:0000256" key="1">
    <source>
        <dbReference type="SAM" id="MobiDB-lite"/>
    </source>
</evidence>
<dbReference type="Proteomes" id="UP001282288">
    <property type="component" value="Unassembled WGS sequence"/>
</dbReference>
<evidence type="ECO:0000313" key="5">
    <source>
        <dbReference type="Proteomes" id="UP001282288"/>
    </source>
</evidence>
<reference evidence="2 4" key="1">
    <citation type="journal article" date="2023" name="Microb. Genom.">
        <title>Mesoterricola silvestris gen. nov., sp. nov., Mesoterricola sediminis sp. nov., Geothrix oryzae sp. nov., Geothrix edaphica sp. nov., Geothrix rubra sp. nov., and Geothrix limicola sp. nov., six novel members of Acidobacteriota isolated from soils.</title>
        <authorList>
            <person name="Weisberg A.J."/>
            <person name="Pearce E."/>
            <person name="Kramer C.G."/>
            <person name="Chang J.H."/>
            <person name="Clarke C.R."/>
        </authorList>
    </citation>
    <scope>NUCLEOTIDE SEQUENCE</scope>
    <source>
        <strain evidence="3 4">NB05-1H</strain>
        <strain evidence="2">NRRL_B-16521</strain>
    </source>
</reference>
<dbReference type="Proteomes" id="UP001272987">
    <property type="component" value="Unassembled WGS sequence"/>
</dbReference>
<accession>A0AAP6EKD8</accession>
<dbReference type="RefSeq" id="WP_010350794.1">
    <property type="nucleotide sequence ID" value="NZ_CP122369.1"/>
</dbReference>
<keyword evidence="4" id="KW-1185">Reference proteome</keyword>
<organism evidence="2 5">
    <name type="scientific">Streptomyces acidiscabies</name>
    <dbReference type="NCBI Taxonomy" id="42234"/>
    <lineage>
        <taxon>Bacteria</taxon>
        <taxon>Bacillati</taxon>
        <taxon>Actinomycetota</taxon>
        <taxon>Actinomycetes</taxon>
        <taxon>Kitasatosporales</taxon>
        <taxon>Streptomycetaceae</taxon>
        <taxon>Streptomyces</taxon>
    </lineage>
</organism>
<comment type="caution">
    <text evidence="2">The sequence shown here is derived from an EMBL/GenBank/DDBJ whole genome shotgun (WGS) entry which is preliminary data.</text>
</comment>
<sequence>MMEPPARLARWQQLPEATRRQIDQDIRRGATIAAIHTLVAEAALSIPDAQLVLADRHAALSPPHRSGIEKRTPPSPT</sequence>
<gene>
    <name evidence="2" type="ORF">PV399_40575</name>
    <name evidence="3" type="ORF">PV666_43830</name>
</gene>
<evidence type="ECO:0000313" key="4">
    <source>
        <dbReference type="Proteomes" id="UP001272987"/>
    </source>
</evidence>